<protein>
    <submittedName>
        <fullName evidence="3">Uncharacterized protein</fullName>
    </submittedName>
</protein>
<organism evidence="3 4">
    <name type="scientific">Dunaliella salina</name>
    <name type="common">Green alga</name>
    <name type="synonym">Protococcus salinus</name>
    <dbReference type="NCBI Taxonomy" id="3046"/>
    <lineage>
        <taxon>Eukaryota</taxon>
        <taxon>Viridiplantae</taxon>
        <taxon>Chlorophyta</taxon>
        <taxon>core chlorophytes</taxon>
        <taxon>Chlorophyceae</taxon>
        <taxon>CS clade</taxon>
        <taxon>Chlamydomonadales</taxon>
        <taxon>Dunaliellaceae</taxon>
        <taxon>Dunaliella</taxon>
    </lineage>
</organism>
<evidence type="ECO:0000313" key="3">
    <source>
        <dbReference type="EMBL" id="KAF5838446.1"/>
    </source>
</evidence>
<dbReference type="EMBL" id="MU069578">
    <property type="protein sequence ID" value="KAF5838446.1"/>
    <property type="molecule type" value="Genomic_DNA"/>
</dbReference>
<feature type="region of interest" description="Disordered" evidence="2">
    <location>
        <begin position="401"/>
        <end position="422"/>
    </location>
</feature>
<evidence type="ECO:0000256" key="1">
    <source>
        <dbReference type="SAM" id="Coils"/>
    </source>
</evidence>
<evidence type="ECO:0000256" key="2">
    <source>
        <dbReference type="SAM" id="MobiDB-lite"/>
    </source>
</evidence>
<feature type="region of interest" description="Disordered" evidence="2">
    <location>
        <begin position="107"/>
        <end position="131"/>
    </location>
</feature>
<gene>
    <name evidence="3" type="ORF">DUNSADRAFT_2840</name>
</gene>
<feature type="compositionally biased region" description="Low complexity" evidence="2">
    <location>
        <begin position="401"/>
        <end position="410"/>
    </location>
</feature>
<comment type="caution">
    <text evidence="3">The sequence shown here is derived from an EMBL/GenBank/DDBJ whole genome shotgun (WGS) entry which is preliminary data.</text>
</comment>
<keyword evidence="1" id="KW-0175">Coiled coil</keyword>
<feature type="coiled-coil region" evidence="1">
    <location>
        <begin position="440"/>
        <end position="467"/>
    </location>
</feature>
<sequence length="630" mass="64411">MGLQALQGRVGETEAGLQEVQEKHGGSEAALQGLKGKMKGADTKLQALSGRLGSAEAGIQSLQGRLNGTELGLELLQGRLGGTESSLAQLQGGVKSGDALLQQLTGREQDPDADSSGNDNGSQDPKDRQEGMQVEAARLEPVMDAIAQLRHEFDVLAQQQQQQQQLCTQQQQEQQQLWAQQQKCMQQSMANKVHDAADAGPHSCITFSEAADLRAQIAHLASQLVPLKAEVAESREKAETAEVHATAAEAAARQAAESIRRAEAAEARAAAAEAAAREAAEVVAAAEAAAREAAEVATAVEERLEQSETETGAASAALPVSADQLAGLEAKMQEALAVAQRAEEASAAAPASAGQLAALEMQTQKALTLAHKAEAAVAASPGARLHTDAAAARKEGGGAAAAAGVEGAHGTQVQQHAAGALQKADREAAEAAASDMAAQFAALARELEELGVRLASAERRIGRTEAASAESVSLETPLEGSGVTTSLASAHKGAHIGYSRMHKRAASRTLAVGAVPQQRLAADGICGDEARELYGGLGQELMQESEPAGTALCAGAAGTQCMMGNAEDATIADGAGGMGEAVLGLPVDHGASVAAEEGLAEMRAMRGMIKDLQAGQAQLARDVEAATADS</sequence>
<dbReference type="Proteomes" id="UP000815325">
    <property type="component" value="Unassembled WGS sequence"/>
</dbReference>
<reference evidence="3" key="1">
    <citation type="submission" date="2017-08" db="EMBL/GenBank/DDBJ databases">
        <authorList>
            <person name="Polle J.E."/>
            <person name="Barry K."/>
            <person name="Cushman J."/>
            <person name="Schmutz J."/>
            <person name="Tran D."/>
            <person name="Hathwaick L.T."/>
            <person name="Yim W.C."/>
            <person name="Jenkins J."/>
            <person name="Mckie-Krisberg Z.M."/>
            <person name="Prochnik S."/>
            <person name="Lindquist E."/>
            <person name="Dockter R.B."/>
            <person name="Adam C."/>
            <person name="Molina H."/>
            <person name="Bunkerborg J."/>
            <person name="Jin E."/>
            <person name="Buchheim M."/>
            <person name="Magnuson J."/>
        </authorList>
    </citation>
    <scope>NUCLEOTIDE SEQUENCE</scope>
    <source>
        <strain evidence="3">CCAP 19/18</strain>
    </source>
</reference>
<dbReference type="Gene3D" id="1.20.5.340">
    <property type="match status" value="1"/>
</dbReference>
<proteinExistence type="predicted"/>
<feature type="non-terminal residue" evidence="3">
    <location>
        <position position="630"/>
    </location>
</feature>
<keyword evidence="4" id="KW-1185">Reference proteome</keyword>
<name>A0ABQ7GV06_DUNSA</name>
<evidence type="ECO:0000313" key="4">
    <source>
        <dbReference type="Proteomes" id="UP000815325"/>
    </source>
</evidence>
<feature type="region of interest" description="Disordered" evidence="2">
    <location>
        <begin position="1"/>
        <end position="32"/>
    </location>
</feature>
<accession>A0ABQ7GV06</accession>
<feature type="coiled-coil region" evidence="1">
    <location>
        <begin position="245"/>
        <end position="345"/>
    </location>
</feature>